<reference evidence="1 2" key="1">
    <citation type="submission" date="2024-12" db="EMBL/GenBank/DDBJ databases">
        <title>The unique morphological basis and parallel evolutionary history of personate flowers in Penstemon.</title>
        <authorList>
            <person name="Depatie T.H."/>
            <person name="Wessinger C.A."/>
        </authorList>
    </citation>
    <scope>NUCLEOTIDE SEQUENCE [LARGE SCALE GENOMIC DNA]</scope>
    <source>
        <strain evidence="1">WTNN_2</strain>
        <tissue evidence="1">Leaf</tissue>
    </source>
</reference>
<dbReference type="Proteomes" id="UP001634393">
    <property type="component" value="Unassembled WGS sequence"/>
</dbReference>
<dbReference type="AlphaFoldDB" id="A0ABD3SMQ6"/>
<evidence type="ECO:0000313" key="2">
    <source>
        <dbReference type="Proteomes" id="UP001634393"/>
    </source>
</evidence>
<name>A0ABD3SMQ6_9LAMI</name>
<evidence type="ECO:0000313" key="1">
    <source>
        <dbReference type="EMBL" id="KAL3825857.1"/>
    </source>
</evidence>
<gene>
    <name evidence="1" type="ORF">ACJIZ3_021886</name>
</gene>
<keyword evidence="2" id="KW-1185">Reference proteome</keyword>
<dbReference type="EMBL" id="JBJXBP010000006">
    <property type="protein sequence ID" value="KAL3825857.1"/>
    <property type="molecule type" value="Genomic_DNA"/>
</dbReference>
<comment type="caution">
    <text evidence="1">The sequence shown here is derived from an EMBL/GenBank/DDBJ whole genome shotgun (WGS) entry which is preliminary data.</text>
</comment>
<accession>A0ABD3SMQ6</accession>
<organism evidence="1 2">
    <name type="scientific">Penstemon smallii</name>
    <dbReference type="NCBI Taxonomy" id="265156"/>
    <lineage>
        <taxon>Eukaryota</taxon>
        <taxon>Viridiplantae</taxon>
        <taxon>Streptophyta</taxon>
        <taxon>Embryophyta</taxon>
        <taxon>Tracheophyta</taxon>
        <taxon>Spermatophyta</taxon>
        <taxon>Magnoliopsida</taxon>
        <taxon>eudicotyledons</taxon>
        <taxon>Gunneridae</taxon>
        <taxon>Pentapetalae</taxon>
        <taxon>asterids</taxon>
        <taxon>lamiids</taxon>
        <taxon>Lamiales</taxon>
        <taxon>Plantaginaceae</taxon>
        <taxon>Cheloneae</taxon>
        <taxon>Penstemon</taxon>
    </lineage>
</organism>
<proteinExistence type="predicted"/>
<sequence length="83" mass="9798">MKTLTHTEEARRIKNGWIKTSEEEANSPKMEEAVRSFEVAMLVTSTKREGISIYIPLIFRTVQWVYYLLCFQCWVELPVLCRV</sequence>
<protein>
    <submittedName>
        <fullName evidence="1">Uncharacterized protein</fullName>
    </submittedName>
</protein>